<proteinExistence type="predicted"/>
<name>A0A2S6YZT5_9XANT</name>
<reference evidence="2 3" key="1">
    <citation type="submission" date="2016-08" db="EMBL/GenBank/DDBJ databases">
        <title>Evolution of the type three secretion system and type three effector repertoires in Xanthomonas.</title>
        <authorList>
            <person name="Merda D."/>
            <person name="Briand M."/>
            <person name="Bosis E."/>
            <person name="Rousseau C."/>
            <person name="Portier P."/>
            <person name="Jacques M.-A."/>
            <person name="Fischer-Le Saux M."/>
        </authorList>
    </citation>
    <scope>NUCLEOTIDE SEQUENCE [LARGE SCALE GENOMIC DNA]</scope>
    <source>
        <strain evidence="2 3">CFBP 3122</strain>
    </source>
</reference>
<evidence type="ECO:0000313" key="2">
    <source>
        <dbReference type="EMBL" id="PPT73761.1"/>
    </source>
</evidence>
<comment type="caution">
    <text evidence="2">The sequence shown here is derived from an EMBL/GenBank/DDBJ whole genome shotgun (WGS) entry which is preliminary data.</text>
</comment>
<protein>
    <submittedName>
        <fullName evidence="2">Uncharacterized protein</fullName>
    </submittedName>
</protein>
<dbReference type="EMBL" id="MIGV01000037">
    <property type="protein sequence ID" value="PPT73761.1"/>
    <property type="molecule type" value="Genomic_DNA"/>
</dbReference>
<feature type="region of interest" description="Disordered" evidence="1">
    <location>
        <begin position="1"/>
        <end position="35"/>
    </location>
</feature>
<feature type="region of interest" description="Disordered" evidence="1">
    <location>
        <begin position="52"/>
        <end position="72"/>
    </location>
</feature>
<evidence type="ECO:0000256" key="1">
    <source>
        <dbReference type="SAM" id="MobiDB-lite"/>
    </source>
</evidence>
<dbReference type="AlphaFoldDB" id="A0A2S6YZT5"/>
<sequence>MKATQSQVDEHRSLLSTLHTDHRHRSLQQTHSVENTAPESLLTVLLRAMRTDHLDRSLPAHRRGTLRGKDAA</sequence>
<dbReference type="Proteomes" id="UP000238270">
    <property type="component" value="Unassembled WGS sequence"/>
</dbReference>
<evidence type="ECO:0000313" key="3">
    <source>
        <dbReference type="Proteomes" id="UP000238270"/>
    </source>
</evidence>
<gene>
    <name evidence="2" type="ORF">XaplCFBP3122_19115</name>
</gene>
<accession>A0A2S6YZT5</accession>
<organism evidence="2 3">
    <name type="scientific">Xanthomonas arboricola pv. populi</name>
    <dbReference type="NCBI Taxonomy" id="487823"/>
    <lineage>
        <taxon>Bacteria</taxon>
        <taxon>Pseudomonadati</taxon>
        <taxon>Pseudomonadota</taxon>
        <taxon>Gammaproteobacteria</taxon>
        <taxon>Lysobacterales</taxon>
        <taxon>Lysobacteraceae</taxon>
        <taxon>Xanthomonas</taxon>
    </lineage>
</organism>